<dbReference type="InterPro" id="IPR043502">
    <property type="entry name" value="DNA/RNA_pol_sf"/>
</dbReference>
<dbReference type="InterPro" id="IPR052055">
    <property type="entry name" value="Hepadnavirus_pol/RT"/>
</dbReference>
<keyword evidence="3" id="KW-1185">Reference proteome</keyword>
<organism evidence="2 3">
    <name type="scientific">Mytilus galloprovincialis</name>
    <name type="common">Mediterranean mussel</name>
    <dbReference type="NCBI Taxonomy" id="29158"/>
    <lineage>
        <taxon>Eukaryota</taxon>
        <taxon>Metazoa</taxon>
        <taxon>Spiralia</taxon>
        <taxon>Lophotrochozoa</taxon>
        <taxon>Mollusca</taxon>
        <taxon>Bivalvia</taxon>
        <taxon>Autobranchia</taxon>
        <taxon>Pteriomorphia</taxon>
        <taxon>Mytilida</taxon>
        <taxon>Mytiloidea</taxon>
        <taxon>Mytilidae</taxon>
        <taxon>Mytilinae</taxon>
        <taxon>Mytilus</taxon>
    </lineage>
</organism>
<dbReference type="Gene3D" id="3.30.420.10">
    <property type="entry name" value="Ribonuclease H-like superfamily/Ribonuclease H"/>
    <property type="match status" value="1"/>
</dbReference>
<dbReference type="PANTHER" id="PTHR33050">
    <property type="entry name" value="REVERSE TRANSCRIPTASE DOMAIN-CONTAINING PROTEIN"/>
    <property type="match status" value="1"/>
</dbReference>
<dbReference type="OrthoDB" id="6133491at2759"/>
<evidence type="ECO:0000259" key="1">
    <source>
        <dbReference type="PROSITE" id="PS50878"/>
    </source>
</evidence>
<dbReference type="AlphaFoldDB" id="A0A8B6C228"/>
<reference evidence="2" key="1">
    <citation type="submission" date="2018-11" db="EMBL/GenBank/DDBJ databases">
        <authorList>
            <person name="Alioto T."/>
            <person name="Alioto T."/>
        </authorList>
    </citation>
    <scope>NUCLEOTIDE SEQUENCE</scope>
</reference>
<dbReference type="CDD" id="cd09275">
    <property type="entry name" value="RNase_HI_RT_DIRS1"/>
    <property type="match status" value="1"/>
</dbReference>
<dbReference type="Pfam" id="PF13456">
    <property type="entry name" value="RVT_3"/>
    <property type="match status" value="1"/>
</dbReference>
<sequence length="464" mass="52486">MYLDDGLGGANDFQSAERASSYIRSSLSEFGFLIAEEKCVWYPQQNMTWIGLVWDMEFGKLRVSSERIDRLVDVISKILFCVGKGKMLHNAKFVAGIVGQIISMQAVLGNLVRLRTRELYNCILLRASWKSLVALTAPAVEELRYWLNSVTQLNEQGNDLHESDVCDLVAFTDASEVGFGGYIVPAVDGICAESVCDSLEILTDCCLELPGNSLNTVVGSWTVLESGKSSTWRELEAVSRTVKSSLRCLENHCLKLNTDNKNVTSIVKNGSKKPELQNIACELNYLCSENNIKIKPHWIPREQNKIADGLSRYSDCDDWGIKESVFQMLDKLWGKHTIDRFATDYNTKCSRFNSKCWCKNTEAIDAFSQNWFGENNWLVPPPNVVCKVIRKLCSDEANCTLVVPLWYSSPYWLMLHDIFGNLKHFIKEKHQIMSISPVVPGRGNNGVFGKYMKFSLIAFKIRFN</sequence>
<accession>A0A8B6C228</accession>
<dbReference type="GO" id="GO:0004523">
    <property type="term" value="F:RNA-DNA hybrid ribonuclease activity"/>
    <property type="evidence" value="ECO:0007669"/>
    <property type="project" value="InterPro"/>
</dbReference>
<dbReference type="InterPro" id="IPR036397">
    <property type="entry name" value="RNaseH_sf"/>
</dbReference>
<gene>
    <name evidence="2" type="ORF">MGAL_10B069508</name>
</gene>
<dbReference type="SUPFAM" id="SSF56672">
    <property type="entry name" value="DNA/RNA polymerases"/>
    <property type="match status" value="1"/>
</dbReference>
<comment type="caution">
    <text evidence="2">The sequence shown here is derived from an EMBL/GenBank/DDBJ whole genome shotgun (WGS) entry which is preliminary data.</text>
</comment>
<dbReference type="PROSITE" id="PS50878">
    <property type="entry name" value="RT_POL"/>
    <property type="match status" value="1"/>
</dbReference>
<feature type="domain" description="Reverse transcriptase" evidence="1">
    <location>
        <begin position="1"/>
        <end position="54"/>
    </location>
</feature>
<dbReference type="GO" id="GO:0006259">
    <property type="term" value="P:DNA metabolic process"/>
    <property type="evidence" value="ECO:0007669"/>
    <property type="project" value="UniProtKB-ARBA"/>
</dbReference>
<evidence type="ECO:0000313" key="3">
    <source>
        <dbReference type="Proteomes" id="UP000596742"/>
    </source>
</evidence>
<dbReference type="InterPro" id="IPR000477">
    <property type="entry name" value="RT_dom"/>
</dbReference>
<protein>
    <recommendedName>
        <fullName evidence="1">Reverse transcriptase domain-containing protein</fullName>
    </recommendedName>
</protein>
<dbReference type="InterPro" id="IPR002156">
    <property type="entry name" value="RNaseH_domain"/>
</dbReference>
<dbReference type="EMBL" id="UYJE01001088">
    <property type="protein sequence ID" value="VDH99044.1"/>
    <property type="molecule type" value="Genomic_DNA"/>
</dbReference>
<dbReference type="GO" id="GO:0003676">
    <property type="term" value="F:nucleic acid binding"/>
    <property type="evidence" value="ECO:0007669"/>
    <property type="project" value="InterPro"/>
</dbReference>
<dbReference type="PANTHER" id="PTHR33050:SF7">
    <property type="entry name" value="RIBONUCLEASE H"/>
    <property type="match status" value="1"/>
</dbReference>
<dbReference type="Proteomes" id="UP000596742">
    <property type="component" value="Unassembled WGS sequence"/>
</dbReference>
<proteinExistence type="predicted"/>
<evidence type="ECO:0000313" key="2">
    <source>
        <dbReference type="EMBL" id="VDH99044.1"/>
    </source>
</evidence>
<name>A0A8B6C228_MYTGA</name>